<evidence type="ECO:0000313" key="1">
    <source>
        <dbReference type="EMBL" id="KAI4831618.1"/>
    </source>
</evidence>
<name>A0ACB9XW39_CHAAC</name>
<feature type="non-terminal residue" evidence="1">
    <location>
        <position position="69"/>
    </location>
</feature>
<sequence length="69" mass="7802">HLSLGSAWCEVQRKLQLCRLTTSHPHSLDLKTSFECLSATSDTAVRHRHAEQRPDLTAINQRQARALLP</sequence>
<feature type="non-terminal residue" evidence="1">
    <location>
        <position position="1"/>
    </location>
</feature>
<comment type="caution">
    <text evidence="1">The sequence shown here is derived from an EMBL/GenBank/DDBJ whole genome shotgun (WGS) entry which is preliminary data.</text>
</comment>
<organism evidence="1 2">
    <name type="scientific">Chaenocephalus aceratus</name>
    <name type="common">Blackfin icefish</name>
    <name type="synonym">Chaenichthys aceratus</name>
    <dbReference type="NCBI Taxonomy" id="36190"/>
    <lineage>
        <taxon>Eukaryota</taxon>
        <taxon>Metazoa</taxon>
        <taxon>Chordata</taxon>
        <taxon>Craniata</taxon>
        <taxon>Vertebrata</taxon>
        <taxon>Euteleostomi</taxon>
        <taxon>Actinopterygii</taxon>
        <taxon>Neopterygii</taxon>
        <taxon>Teleostei</taxon>
        <taxon>Neoteleostei</taxon>
        <taxon>Acanthomorphata</taxon>
        <taxon>Eupercaria</taxon>
        <taxon>Perciformes</taxon>
        <taxon>Notothenioidei</taxon>
        <taxon>Channichthyidae</taxon>
        <taxon>Chaenocephalus</taxon>
    </lineage>
</organism>
<reference evidence="1" key="1">
    <citation type="submission" date="2022-05" db="EMBL/GenBank/DDBJ databases">
        <title>Chromosome-level genome of Chaenocephalus aceratus.</title>
        <authorList>
            <person name="Park H."/>
        </authorList>
    </citation>
    <scope>NUCLEOTIDE SEQUENCE</scope>
    <source>
        <strain evidence="1">KU_202001</strain>
    </source>
</reference>
<proteinExistence type="predicted"/>
<accession>A0ACB9XW39</accession>
<gene>
    <name evidence="1" type="ORF">KUCAC02_001154</name>
</gene>
<dbReference type="EMBL" id="CM043786">
    <property type="protein sequence ID" value="KAI4831618.1"/>
    <property type="molecule type" value="Genomic_DNA"/>
</dbReference>
<protein>
    <submittedName>
        <fullName evidence="1">Uncharacterized protein</fullName>
    </submittedName>
</protein>
<evidence type="ECO:0000313" key="2">
    <source>
        <dbReference type="Proteomes" id="UP001057452"/>
    </source>
</evidence>
<dbReference type="Proteomes" id="UP001057452">
    <property type="component" value="Chromosome 2"/>
</dbReference>
<keyword evidence="2" id="KW-1185">Reference proteome</keyword>